<gene>
    <name evidence="1" type="ORF">DSTB1V02_LOCUS8157</name>
</gene>
<organism evidence="1">
    <name type="scientific">Darwinula stevensoni</name>
    <dbReference type="NCBI Taxonomy" id="69355"/>
    <lineage>
        <taxon>Eukaryota</taxon>
        <taxon>Metazoa</taxon>
        <taxon>Ecdysozoa</taxon>
        <taxon>Arthropoda</taxon>
        <taxon>Crustacea</taxon>
        <taxon>Oligostraca</taxon>
        <taxon>Ostracoda</taxon>
        <taxon>Podocopa</taxon>
        <taxon>Podocopida</taxon>
        <taxon>Darwinulocopina</taxon>
        <taxon>Darwinuloidea</taxon>
        <taxon>Darwinulidae</taxon>
        <taxon>Darwinula</taxon>
    </lineage>
</organism>
<proteinExistence type="predicted"/>
<keyword evidence="2" id="KW-1185">Reference proteome</keyword>
<reference evidence="1" key="1">
    <citation type="submission" date="2020-11" db="EMBL/GenBank/DDBJ databases">
        <authorList>
            <person name="Tran Van P."/>
        </authorList>
    </citation>
    <scope>NUCLEOTIDE SEQUENCE</scope>
</reference>
<feature type="non-terminal residue" evidence="1">
    <location>
        <position position="1"/>
    </location>
</feature>
<evidence type="ECO:0000313" key="1">
    <source>
        <dbReference type="EMBL" id="CAD7248340.1"/>
    </source>
</evidence>
<dbReference type="AlphaFoldDB" id="A0A7R9A807"/>
<protein>
    <submittedName>
        <fullName evidence="1">Uncharacterized protein</fullName>
    </submittedName>
</protein>
<evidence type="ECO:0000313" key="2">
    <source>
        <dbReference type="Proteomes" id="UP000677054"/>
    </source>
</evidence>
<dbReference type="Proteomes" id="UP000677054">
    <property type="component" value="Unassembled WGS sequence"/>
</dbReference>
<accession>A0A7R9A807</accession>
<dbReference type="EMBL" id="CAJPEV010001801">
    <property type="protein sequence ID" value="CAG0894398.1"/>
    <property type="molecule type" value="Genomic_DNA"/>
</dbReference>
<sequence length="344" mass="39197">ENLRILKQERDIKKFGDKLSELIQKKTLIRSFARIAGVEEEEVFQRFSQQVTDESLKPFMSIKKKHETADEWKSYVELCISGEAIQRVEKFPETGLDVHTILGNHMEIPKGAFIHPLHAADAGDVEKYLLGLHAHQGRCEAEKNIPTAFCVDDIKHAAEIRDSLRRQELKTDVAILHKTECEGELFKHQHTYVVIGARHRIALPTSVLTRKEFLESFQKPNCWLLSNIRDLRKGELPPQMKLVTLVDLKFESQGSSGDTETSIELLPGIELETQTEDIDMGDKTWENFDLEMSPDIPAECDIEKGAIRGKFELGQGTIDFMAMPSKGYGTAMSQKHYFKETDEL</sequence>
<name>A0A7R9A807_9CRUS</name>
<dbReference type="EMBL" id="LR901318">
    <property type="protein sequence ID" value="CAD7248340.1"/>
    <property type="molecule type" value="Genomic_DNA"/>
</dbReference>